<evidence type="ECO:0000313" key="5">
    <source>
        <dbReference type="WBParaSite" id="GPLIN_000260000"/>
    </source>
</evidence>
<keyword evidence="1" id="KW-0175">Coiled coil</keyword>
<dbReference type="GO" id="GO:0004176">
    <property type="term" value="F:ATP-dependent peptidase activity"/>
    <property type="evidence" value="ECO:0007669"/>
    <property type="project" value="InterPro"/>
</dbReference>
<dbReference type="InterPro" id="IPR012337">
    <property type="entry name" value="RNaseH-like_sf"/>
</dbReference>
<reference evidence="4" key="1">
    <citation type="submission" date="2013-12" db="EMBL/GenBank/DDBJ databases">
        <authorList>
            <person name="Aslett M."/>
        </authorList>
    </citation>
    <scope>NUCLEOTIDE SEQUENCE [LARGE SCALE GENOMIC DNA]</scope>
    <source>
        <strain evidence="4">Lindley</strain>
    </source>
</reference>
<dbReference type="GO" id="GO:0004222">
    <property type="term" value="F:metalloendopeptidase activity"/>
    <property type="evidence" value="ECO:0007669"/>
    <property type="project" value="InterPro"/>
</dbReference>
<organism evidence="4 5">
    <name type="scientific">Globodera pallida</name>
    <name type="common">Potato cyst nematode worm</name>
    <name type="synonym">Heterodera pallida</name>
    <dbReference type="NCBI Taxonomy" id="36090"/>
    <lineage>
        <taxon>Eukaryota</taxon>
        <taxon>Metazoa</taxon>
        <taxon>Ecdysozoa</taxon>
        <taxon>Nematoda</taxon>
        <taxon>Chromadorea</taxon>
        <taxon>Rhabditida</taxon>
        <taxon>Tylenchina</taxon>
        <taxon>Tylenchomorpha</taxon>
        <taxon>Tylenchoidea</taxon>
        <taxon>Heteroderidae</taxon>
        <taxon>Heteroderinae</taxon>
        <taxon>Globodera</taxon>
    </lineage>
</organism>
<dbReference type="SUPFAM" id="SSF53098">
    <property type="entry name" value="Ribonuclease H-like"/>
    <property type="match status" value="1"/>
</dbReference>
<feature type="compositionally biased region" description="Polar residues" evidence="2">
    <location>
        <begin position="1064"/>
        <end position="1073"/>
    </location>
</feature>
<dbReference type="PANTHER" id="PTHR22891">
    <property type="entry name" value="EUKARYOTIC TRANSLATION INITIATION FACTOR 2C"/>
    <property type="match status" value="1"/>
</dbReference>
<proteinExistence type="predicted"/>
<accession>A0A183BPR4</accession>
<feature type="region of interest" description="Disordered" evidence="2">
    <location>
        <begin position="1042"/>
        <end position="1087"/>
    </location>
</feature>
<feature type="region of interest" description="Disordered" evidence="2">
    <location>
        <begin position="1399"/>
        <end position="1442"/>
    </location>
</feature>
<feature type="coiled-coil region" evidence="1">
    <location>
        <begin position="1117"/>
        <end position="1144"/>
    </location>
</feature>
<feature type="region of interest" description="Disordered" evidence="2">
    <location>
        <begin position="404"/>
        <end position="448"/>
    </location>
</feature>
<reference evidence="4" key="2">
    <citation type="submission" date="2014-05" db="EMBL/GenBank/DDBJ databases">
        <title>The genome and life-stage specific transcriptomes of Globodera pallida elucidate key aspects of plant parasitism by a cyst nematode.</title>
        <authorList>
            <person name="Cotton J.A."/>
            <person name="Lilley C.J."/>
            <person name="Jones L.M."/>
            <person name="Kikuchi T."/>
            <person name="Reid A.J."/>
            <person name="Thorpe P."/>
            <person name="Tsai I.J."/>
            <person name="Beasley H."/>
            <person name="Blok V."/>
            <person name="Cock P.J.A."/>
            <person name="Van den Akker S.E."/>
            <person name="Holroyd N."/>
            <person name="Hunt M."/>
            <person name="Mantelin S."/>
            <person name="Naghra H."/>
            <person name="Pain A."/>
            <person name="Palomares-Rius J.E."/>
            <person name="Zarowiecki M."/>
            <person name="Berriman M."/>
            <person name="Jones J.T."/>
            <person name="Urwin P.E."/>
        </authorList>
    </citation>
    <scope>NUCLEOTIDE SEQUENCE [LARGE SCALE GENOMIC DNA]</scope>
    <source>
        <strain evidence="4">Lindley</strain>
    </source>
</reference>
<dbReference type="Proteomes" id="UP000050741">
    <property type="component" value="Unassembled WGS sequence"/>
</dbReference>
<feature type="domain" description="Piwi" evidence="3">
    <location>
        <begin position="311"/>
        <end position="594"/>
    </location>
</feature>
<feature type="compositionally biased region" description="Polar residues" evidence="2">
    <location>
        <begin position="438"/>
        <end position="448"/>
    </location>
</feature>
<dbReference type="WBParaSite" id="GPLIN_000260000">
    <property type="protein sequence ID" value="GPLIN_000260000"/>
    <property type="gene ID" value="GPLIN_000260000"/>
</dbReference>
<dbReference type="Gene3D" id="1.20.58.760">
    <property type="entry name" value="Peptidase M41"/>
    <property type="match status" value="1"/>
</dbReference>
<feature type="compositionally biased region" description="Polar residues" evidence="2">
    <location>
        <begin position="1407"/>
        <end position="1420"/>
    </location>
</feature>
<dbReference type="GO" id="GO:0008270">
    <property type="term" value="F:zinc ion binding"/>
    <property type="evidence" value="ECO:0007669"/>
    <property type="project" value="InterPro"/>
</dbReference>
<evidence type="ECO:0000256" key="1">
    <source>
        <dbReference type="SAM" id="Coils"/>
    </source>
</evidence>
<evidence type="ECO:0000256" key="2">
    <source>
        <dbReference type="SAM" id="MobiDB-lite"/>
    </source>
</evidence>
<name>A0A183BPR4_GLOPA</name>
<dbReference type="SMART" id="SM00343">
    <property type="entry name" value="ZnF_C2HC"/>
    <property type="match status" value="3"/>
</dbReference>
<dbReference type="PROSITE" id="PS50822">
    <property type="entry name" value="PIWI"/>
    <property type="match status" value="1"/>
</dbReference>
<keyword evidence="4" id="KW-1185">Reference proteome</keyword>
<dbReference type="InterPro" id="IPR001878">
    <property type="entry name" value="Znf_CCHC"/>
</dbReference>
<reference evidence="5" key="3">
    <citation type="submission" date="2016-06" db="UniProtKB">
        <authorList>
            <consortium name="WormBaseParasite"/>
        </authorList>
    </citation>
    <scope>IDENTIFICATION</scope>
</reference>
<dbReference type="GO" id="GO:0006508">
    <property type="term" value="P:proteolysis"/>
    <property type="evidence" value="ECO:0007669"/>
    <property type="project" value="InterPro"/>
</dbReference>
<dbReference type="InterPro" id="IPR036397">
    <property type="entry name" value="RNaseH_sf"/>
</dbReference>
<evidence type="ECO:0000313" key="4">
    <source>
        <dbReference type="Proteomes" id="UP000050741"/>
    </source>
</evidence>
<dbReference type="GO" id="GO:0005524">
    <property type="term" value="F:ATP binding"/>
    <property type="evidence" value="ECO:0007669"/>
    <property type="project" value="InterPro"/>
</dbReference>
<dbReference type="Gene3D" id="3.40.50.2300">
    <property type="match status" value="1"/>
</dbReference>
<dbReference type="GO" id="GO:0003676">
    <property type="term" value="F:nucleic acid binding"/>
    <property type="evidence" value="ECO:0007669"/>
    <property type="project" value="InterPro"/>
</dbReference>
<dbReference type="SMART" id="SM00950">
    <property type="entry name" value="Piwi"/>
    <property type="match status" value="1"/>
</dbReference>
<dbReference type="SUPFAM" id="SSF140990">
    <property type="entry name" value="FtsH protease domain-like"/>
    <property type="match status" value="1"/>
</dbReference>
<evidence type="ECO:0000259" key="3">
    <source>
        <dbReference type="PROSITE" id="PS50822"/>
    </source>
</evidence>
<dbReference type="Pfam" id="PF02171">
    <property type="entry name" value="Piwi"/>
    <property type="match status" value="1"/>
</dbReference>
<dbReference type="Gene3D" id="3.30.420.10">
    <property type="entry name" value="Ribonuclease H-like superfamily/Ribonuclease H"/>
    <property type="match status" value="1"/>
</dbReference>
<protein>
    <submittedName>
        <fullName evidence="5">Piwi domain-containing protein</fullName>
    </submittedName>
</protein>
<dbReference type="InterPro" id="IPR003165">
    <property type="entry name" value="Piwi"/>
</dbReference>
<sequence length="1442" mass="161520">MNSNNGGKINLIGKQTIYHYEVTINGVSSKSDRKFCLSEPNGPRDRDDFPLLNRRDKCRDVFLAFNQTMERSLRETGNLLYYDLSKTIFTLKKLELQGEVKYVFNIGTVPSVERPDATRFEHYEFIIKPAMGLEIGDLSFLSNNMAKKDCSLEKFLDIATSQSDLIKKCAVKPFVLREQTEKLKFALDFGRNEHLERAAIKFDEQPMEVESRILKTPEMNFGDQSARPGARPGRYLIAAKCLHWCAIALVDNSNDNYINPAQWRDFVRVYSSQLNKKRMNFPEPARVELVQIGSSELGAIFDTLQNSGVEFVLFAHPSGHSGDAVHHAMKYFELKTEVISQGVLISTVRAVLHKGNPLTVEDIVNKTNIKNGGLNYALPFSKNMLADTLVIGFGMNQSAGGLGMASEKNNGDGGNGSNGSNTGSEVANDNGNGGNNGHSASKANTEKSTPSVVGYALNIGENHNFEFVGDYKYQEARRDEKLHLVEHIVCRCLDEYKRREKKYPSSVVIYRNACGEGFYQHILTYDVPLIKSLLKEHCTAKLKMIVVNKMQGIKFIPSNINVNAKAIEQNVKPGTVIGKPAVSPQWTEFFLAAQRALHFGHQLHTSLPAPVFIALEFVSFLGAERMEMLENISENELEKKALQTNGIVHFVFAVHRRIRCLRAAHMRAARGLNAGTQPDLENRIATHETGHVFAFWLMREADAVTVRQVGPNLGCTYTAGRAEYTHGQLFARLCGVLGGAMAELTRYGTHALAIDDYAKAQQIAHTIVYRFIERGQQTAIFSMARLPSSPETQPRINSLLFEAKRTVLAGFENPQTWTQLVALADHLLAVGSMTRNELVAMIGLPASERLLIRRLFSFGPLCTSFRNNWLLPRIRMQMTSSTAVNPSTLLPLELINKCVGSKIWCERTPEGKRVTKCRLARNCVVVVGSGTLHFGLLIRRRMVFLVCLLGSLYISCCSPVRMPDRCVPSFTPAPPKFANFCVAEARHGSGCWYPESSGLVCDIGTHCVVFKMTDGFCAAGMEPIDNALQQILESLATDRLSRLEQQQKQQQHNRSGTIGGSRRTPVNQLLDNSQQQQQKKRELANKEREKVNSLGICLNCGRHGHSLFQCRWGRISDDALQKKLREANLKLQRQELDKQELKRKAENFPLRRKDPLIERLRVAAPEGKIKMEHIRMLCPRCAHFNHKQIECSRPDIGRTLHKQICTQLEEFKKAFFVHLQEDKMVDISQKFDTFRVMDGIELNGTIDPVGLQLHGMCPDGFVTQMDLRELCSNCAQLGHKRIDCKETECSRTHFDKMLTLIKGYRALVKEGSGNFLLPRTNMNPSGLVLKDIERSEPIEEILLDSSSDEEEVVTVPDEAVNKSSSSMPTPTATAAAAVPEEVVVNNDAVVTVLTEKVAEQEEKQRETVASSPVVQQNHSESALHSRDEVEEDDDDDIIMSCD</sequence>
<feature type="compositionally biased region" description="Acidic residues" evidence="2">
    <location>
        <begin position="1428"/>
        <end position="1442"/>
    </location>
</feature>
<dbReference type="InterPro" id="IPR037219">
    <property type="entry name" value="Peptidase_M41-like"/>
</dbReference>